<accession>K8E4S5</accession>
<reference evidence="2" key="1">
    <citation type="journal article" date="2013" name="Genome Announc.">
        <title>Complete Chromosome Sequence of Carnobacterium maltaromaticum LMA 28.</title>
        <authorList>
            <person name="Cailliez-Grimal C."/>
            <person name="Chaillou S."/>
            <person name="Anba-Mondoloni J."/>
            <person name="Loux V."/>
            <person name="Afzal M.I."/>
            <person name="Rahman A."/>
            <person name="Kergourlay G."/>
            <person name="Champomier-Verges M.C."/>
            <person name="Zagorec M."/>
            <person name="Dalgaard P."/>
            <person name="Leisner J.J."/>
            <person name="Prevost H."/>
            <person name="Revol-Junelles A.M."/>
            <person name="Borges F."/>
        </authorList>
    </citation>
    <scope>NUCLEOTIDE SEQUENCE</scope>
    <source>
        <strain evidence="2">LMA28</strain>
    </source>
</reference>
<proteinExistence type="predicted"/>
<dbReference type="AlphaFoldDB" id="K8E4S5"/>
<dbReference type="GeneID" id="83605860"/>
<protein>
    <submittedName>
        <fullName evidence="1">Uncharacterized protein</fullName>
    </submittedName>
</protein>
<gene>
    <name evidence="1" type="ORF">BN424_2152</name>
</gene>
<name>K8E4S5_CARML</name>
<dbReference type="Proteomes" id="UP000000212">
    <property type="component" value="Chromosome"/>
</dbReference>
<evidence type="ECO:0000313" key="1">
    <source>
        <dbReference type="EMBL" id="CCO11592.2"/>
    </source>
</evidence>
<dbReference type="EMBL" id="HE999757">
    <property type="protein sequence ID" value="CCO11592.2"/>
    <property type="molecule type" value="Genomic_DNA"/>
</dbReference>
<dbReference type="KEGG" id="cml:BN424_2152"/>
<sequence length="54" mass="6528">MANKLIYQVKIEEDIKIIELLLNRIYVVSRTEDMMIHEKLEELHKGIDDLKRFV</sequence>
<dbReference type="STRING" id="1234679.BN424_2152"/>
<keyword evidence="2" id="KW-1185">Reference proteome</keyword>
<organism evidence="1 2">
    <name type="scientific">Carnobacterium maltaromaticum LMA28</name>
    <dbReference type="NCBI Taxonomy" id="1234679"/>
    <lineage>
        <taxon>Bacteria</taxon>
        <taxon>Bacillati</taxon>
        <taxon>Bacillota</taxon>
        <taxon>Bacilli</taxon>
        <taxon>Lactobacillales</taxon>
        <taxon>Carnobacteriaceae</taxon>
        <taxon>Carnobacterium</taxon>
    </lineage>
</organism>
<dbReference type="RefSeq" id="WP_015076744.1">
    <property type="nucleotide sequence ID" value="NC_019425.2"/>
</dbReference>
<evidence type="ECO:0000313" key="2">
    <source>
        <dbReference type="Proteomes" id="UP000000212"/>
    </source>
</evidence>
<dbReference type="HOGENOM" id="CLU_3041602_0_0_9"/>